<dbReference type="EMBL" id="NGFP01000255">
    <property type="protein sequence ID" value="OUC90668.1"/>
    <property type="molecule type" value="Genomic_DNA"/>
</dbReference>
<gene>
    <name evidence="2" type="ORF">CA984_36275</name>
</gene>
<dbReference type="PANTHER" id="PTHR36503">
    <property type="entry name" value="BLR2520 PROTEIN"/>
    <property type="match status" value="1"/>
</dbReference>
<dbReference type="SUPFAM" id="SSF54593">
    <property type="entry name" value="Glyoxalase/Bleomycin resistance protein/Dihydroxybiphenyl dioxygenase"/>
    <property type="match status" value="1"/>
</dbReference>
<reference evidence="2 3" key="1">
    <citation type="submission" date="2017-05" db="EMBL/GenBank/DDBJ databases">
        <title>Biotechnological potential of actinobacteria isolated from South African environments.</title>
        <authorList>
            <person name="Le Roes-Hill M."/>
            <person name="Prins A."/>
            <person name="Durrell K.A."/>
        </authorList>
    </citation>
    <scope>NUCLEOTIDE SEQUENCE [LARGE SCALE GENOMIC DNA]</scope>
    <source>
        <strain evidence="2">M26</strain>
    </source>
</reference>
<dbReference type="PROSITE" id="PS51819">
    <property type="entry name" value="VOC"/>
    <property type="match status" value="1"/>
</dbReference>
<comment type="caution">
    <text evidence="2">The sequence shown here is derived from an EMBL/GenBank/DDBJ whole genome shotgun (WGS) entry which is preliminary data.</text>
</comment>
<keyword evidence="3" id="KW-1185">Reference proteome</keyword>
<proteinExistence type="predicted"/>
<feature type="domain" description="VOC" evidence="1">
    <location>
        <begin position="4"/>
        <end position="128"/>
    </location>
</feature>
<protein>
    <submittedName>
        <fullName evidence="2">Glyoxalase</fullName>
    </submittedName>
</protein>
<dbReference type="Pfam" id="PF00903">
    <property type="entry name" value="Glyoxalase"/>
    <property type="match status" value="1"/>
</dbReference>
<sequence length="136" mass="14914">MAPSFNLIGLVVSDMGKSLAFYRRLGLDIPLSADSEPHVETDLPGGLRLAWDTVDTVRSFDPEWSPSHGSARISLAFACDDPQEVDRVYADLVQAGYEGHKQPWDAFWGQRYALVRDPDGNSVDLFAPLPQAPPAS</sequence>
<dbReference type="AlphaFoldDB" id="A0A243R7W1"/>
<evidence type="ECO:0000313" key="2">
    <source>
        <dbReference type="EMBL" id="OUC90668.1"/>
    </source>
</evidence>
<evidence type="ECO:0000259" key="1">
    <source>
        <dbReference type="PROSITE" id="PS51819"/>
    </source>
</evidence>
<dbReference type="InterPro" id="IPR029068">
    <property type="entry name" value="Glyas_Bleomycin-R_OHBP_Dase"/>
</dbReference>
<dbReference type="Proteomes" id="UP000194761">
    <property type="component" value="Unassembled WGS sequence"/>
</dbReference>
<organism evidence="2 3">
    <name type="scientific">Streptosporangium minutum</name>
    <dbReference type="NCBI Taxonomy" id="569862"/>
    <lineage>
        <taxon>Bacteria</taxon>
        <taxon>Bacillati</taxon>
        <taxon>Actinomycetota</taxon>
        <taxon>Actinomycetes</taxon>
        <taxon>Streptosporangiales</taxon>
        <taxon>Streptosporangiaceae</taxon>
        <taxon>Streptosporangium</taxon>
    </lineage>
</organism>
<dbReference type="InterPro" id="IPR004360">
    <property type="entry name" value="Glyas_Fos-R_dOase_dom"/>
</dbReference>
<dbReference type="InterPro" id="IPR037523">
    <property type="entry name" value="VOC_core"/>
</dbReference>
<name>A0A243R7W1_9ACTN</name>
<evidence type="ECO:0000313" key="3">
    <source>
        <dbReference type="Proteomes" id="UP000194761"/>
    </source>
</evidence>
<dbReference type="PANTHER" id="PTHR36503:SF3">
    <property type="entry name" value="BLR0126 PROTEIN"/>
    <property type="match status" value="1"/>
</dbReference>
<accession>A0A243R7W1</accession>
<dbReference type="Gene3D" id="3.10.180.10">
    <property type="entry name" value="2,3-Dihydroxybiphenyl 1,2-Dioxygenase, domain 1"/>
    <property type="match status" value="1"/>
</dbReference>